<reference evidence="3 4" key="1">
    <citation type="submission" date="2014-06" db="EMBL/GenBank/DDBJ databases">
        <authorList>
            <person name="Swart Estienne"/>
        </authorList>
    </citation>
    <scope>NUCLEOTIDE SEQUENCE [LARGE SCALE GENOMIC DNA]</scope>
    <source>
        <strain evidence="3 4">130c</strain>
    </source>
</reference>
<feature type="region of interest" description="Disordered" evidence="2">
    <location>
        <begin position="153"/>
        <end position="175"/>
    </location>
</feature>
<dbReference type="EMBL" id="CCKQ01004246">
    <property type="protein sequence ID" value="CDW75404.1"/>
    <property type="molecule type" value="Genomic_DNA"/>
</dbReference>
<dbReference type="OMA" id="NEHYSRT"/>
<evidence type="ECO:0000256" key="2">
    <source>
        <dbReference type="SAM" id="MobiDB-lite"/>
    </source>
</evidence>
<evidence type="ECO:0000313" key="4">
    <source>
        <dbReference type="Proteomes" id="UP000039865"/>
    </source>
</evidence>
<keyword evidence="1" id="KW-0175">Coiled coil</keyword>
<dbReference type="Proteomes" id="UP000039865">
    <property type="component" value="Unassembled WGS sequence"/>
</dbReference>
<dbReference type="InParanoid" id="A0A078A3S5"/>
<accession>A0A078A3S5</accession>
<evidence type="ECO:0000256" key="1">
    <source>
        <dbReference type="SAM" id="Coils"/>
    </source>
</evidence>
<protein>
    <submittedName>
        <fullName evidence="3">Uncharacterized protein</fullName>
    </submittedName>
</protein>
<feature type="coiled-coil region" evidence="1">
    <location>
        <begin position="460"/>
        <end position="513"/>
    </location>
</feature>
<dbReference type="AlphaFoldDB" id="A0A078A3S5"/>
<gene>
    <name evidence="3" type="primary">Contig16382.g17447</name>
    <name evidence="3" type="ORF">STYLEM_4394</name>
</gene>
<organism evidence="3 4">
    <name type="scientific">Stylonychia lemnae</name>
    <name type="common">Ciliate</name>
    <dbReference type="NCBI Taxonomy" id="5949"/>
    <lineage>
        <taxon>Eukaryota</taxon>
        <taxon>Sar</taxon>
        <taxon>Alveolata</taxon>
        <taxon>Ciliophora</taxon>
        <taxon>Intramacronucleata</taxon>
        <taxon>Spirotrichea</taxon>
        <taxon>Stichotrichia</taxon>
        <taxon>Sporadotrichida</taxon>
        <taxon>Oxytrichidae</taxon>
        <taxon>Stylonychinae</taxon>
        <taxon>Stylonychia</taxon>
    </lineage>
</organism>
<feature type="coiled-coil region" evidence="1">
    <location>
        <begin position="372"/>
        <end position="434"/>
    </location>
</feature>
<name>A0A078A3S5_STYLE</name>
<feature type="coiled-coil region" evidence="1">
    <location>
        <begin position="624"/>
        <end position="651"/>
    </location>
</feature>
<proteinExistence type="predicted"/>
<sequence length="700" mass="82590">MIRPTNSDLNQCRVSLLSKHGQKYEKLLSSVILSFMNSNQAFTVDDIERKFIVKLSSTSQGSSEKLPSAYSNSINFKNMSPNKGEQIQKPDRNGMMTTVLTPRKNEDMYNQGSIERNQNNSISKGDNRNINSSQYLKNKRYTLQLSPLEAQQRAASKTNQSHSINLRASAGSNNEHYSRTFAKSHTRDHNNHDAKLQNLALSPQNDYSLMSGNGNDYSPFLNKAKLYQNVQNKNSTIDKLNNTITFENNLHNQFMKTHATFKSSAQNPLNKIQFFNNSQMYDNLYDISPNNKTPGGSNPMNSTAQSSFYLTKRKKNYTMWDIITLQDSYKAKIDENFEKQQKRDHLQQLAHFNKLQQQSKQNQMETTISYQKRQEQKELKKYMDTNNAIEEMYRLQRLQNLQQVQKDNLQKHHLRTSKNNLELLQNNLTEQQTQENAEMMFEQNKLREQQRIQFKKMQMRQELLTDIKEKKNSKKNFEKLDKTEEIVSLQEVKKQMDQRDQNLRDHLNKIQQRDDLLQKYYQKPQIKTHSQNEYLKTKEIDDIIKKQEAEVKRQEQERERAKAQRKRQMIQEMVTTNKIFENQSVNSTMNRTFMRQTTSDLESQNAAIMMNEHQIAFNKRNNDLMNKTSLRDELQRQMIEKEQRRIQEKLTVEDKQFATSKKLLMRSISPDLMGSKGFDQLENEDQRVAEEIDRLNRLLK</sequence>
<evidence type="ECO:0000313" key="3">
    <source>
        <dbReference type="EMBL" id="CDW75404.1"/>
    </source>
</evidence>
<feature type="coiled-coil region" evidence="1">
    <location>
        <begin position="537"/>
        <end position="573"/>
    </location>
</feature>
<keyword evidence="4" id="KW-1185">Reference proteome</keyword>